<organism evidence="17">
    <name type="scientific">Ornithodoros turicata</name>
    <dbReference type="NCBI Taxonomy" id="34597"/>
    <lineage>
        <taxon>Eukaryota</taxon>
        <taxon>Metazoa</taxon>
        <taxon>Ecdysozoa</taxon>
        <taxon>Arthropoda</taxon>
        <taxon>Chelicerata</taxon>
        <taxon>Arachnida</taxon>
        <taxon>Acari</taxon>
        <taxon>Parasitiformes</taxon>
        <taxon>Ixodida</taxon>
        <taxon>Ixodoidea</taxon>
        <taxon>Argasidae</taxon>
        <taxon>Ornithodorinae</taxon>
        <taxon>Ornithodoros</taxon>
    </lineage>
</organism>
<keyword evidence="8" id="KW-0498">Mitosis</keyword>
<dbReference type="Pfam" id="PF21041">
    <property type="entry name" value="XMAP215_CLASP_TOG"/>
    <property type="match status" value="4"/>
</dbReference>
<evidence type="ECO:0000256" key="1">
    <source>
        <dbReference type="ARBA" id="ARBA00004300"/>
    </source>
</evidence>
<dbReference type="Gene3D" id="1.25.10.10">
    <property type="entry name" value="Leucine-rich Repeat Variant"/>
    <property type="match status" value="5"/>
</dbReference>
<evidence type="ECO:0000256" key="14">
    <source>
        <dbReference type="PROSITE-ProRule" id="PRU00103"/>
    </source>
</evidence>
<feature type="domain" description="TOG" evidence="16">
    <location>
        <begin position="808"/>
        <end position="1046"/>
    </location>
</feature>
<dbReference type="GO" id="GO:0061863">
    <property type="term" value="F:microtubule plus end polymerase"/>
    <property type="evidence" value="ECO:0007669"/>
    <property type="project" value="InterPro"/>
</dbReference>
<evidence type="ECO:0000256" key="3">
    <source>
        <dbReference type="ARBA" id="ARBA00004647"/>
    </source>
</evidence>
<feature type="region of interest" description="Disordered" evidence="15">
    <location>
        <begin position="1037"/>
        <end position="1105"/>
    </location>
</feature>
<evidence type="ECO:0000256" key="8">
    <source>
        <dbReference type="ARBA" id="ARBA00022776"/>
    </source>
</evidence>
<feature type="domain" description="TOG" evidence="16">
    <location>
        <begin position="1"/>
        <end position="227"/>
    </location>
</feature>
<evidence type="ECO:0000256" key="7">
    <source>
        <dbReference type="ARBA" id="ARBA00022737"/>
    </source>
</evidence>
<dbReference type="FunFam" id="1.25.10.10:FF:000019">
    <property type="entry name" value="Cytoskeleton-associated protein 5"/>
    <property type="match status" value="1"/>
</dbReference>
<dbReference type="PROSITE" id="PS50077">
    <property type="entry name" value="HEAT_REPEAT"/>
    <property type="match status" value="2"/>
</dbReference>
<sequence>MGDETEYLKLSIEDRCQHKLWKARVSGYEDAGKLFSTLTDPKSPEFQKFLPLVKNFVSDSNAAAQEKGLSAALLFVENAASAVRICGDILGAIVAKCLAAPKPKTRELAQEIVLTYVELEKQEAVVEELGKGLENKNPKIVAASVSMLRQCLHLFGSRVITVKPLFKVIPKLLEDRDKGVREEGKQLAVELYRWIREALRPLLQSLKPIQASELEAEFAKLPADAPKPERLLRSQQAQVEDRPDEVDQVVDTETETAMDPYELVDAVDLLGRLPKDFYEQIEAKKWQDRKEALEKLLELASHPKLESGDYGDLVKALKKAIGKDSNVMVVSLASKCLGLVAGALRQRFHPYASSCVPVLLEKCKEKKPTVLVPVREALDQVAKPLTLEAMLEDITTAMDNKNPQIRSEAVAFMARVLTRTAPAALNKKLLKSLITPLHKTFNDPDPSVRENSAQAMGTAMKVVGEKAFAPFLVDLDSIKMEKVKECFEKAEVVGRTKAKTEQKAEPKTEQKAEPKAEPRPKPRAEPKAEAKVEPKVVAPPKVQKAIKGGKPRKPEEGRKAEAPFVENPMSDEEANAHFPEDVREALVSTNWKDRLAAVDKMKELLGNVPVQATLKILCRKPGLKDTNFQVLKGKLEVVEQVLEHGPVSLCSADCCLGDLVDKVGDVKNGASAGAALSALAQGTSLDHVAREVLQLAFAQKNPKNQSESLLWLAGAIKEFGLSIPVKVVIEHIKKGLSASNPAVRGASITLAGVMYLYMGKTLRMLFEGEKPTLLQQLDSEFAKLEGQSAPVPTRGPKSTEVQPSSGEDLIPRTDIRGELNESLLNDLGDKNWKVRQEALQKLATIVDRAKLITKEIGDLPTALRPRMNDSNKNLAIQALTIGKVLGVALGPSCTVHVRTLAPGMFAALGDSKPAVRGAAIACLKEWCTHVPLGSFFDGDTLKDALKAENPVLRTEVFGWLAEVLSERRQGLEGGDLAALLPILYQCLEERSADVRKKAQDCLLPFMLHLGYESMARATTKLKATSKDNVLTQLDKVRSQLPAKAPPPQGRATIVRGGTPSDSRENLSGDSDTRAPNRPAKAARGPAKGATKTAPKKEEEPEQGGPLLVVNNNKEIRFTYERALKVLKWNFTTPREEFYQQLKEQMVAANWAAPLVANCFHSDFKFHIRAIDMLSESLSQGLEPTTANLDLVLKWLALRFFDTNPSVLLKALEYLQALFGALAEAEYRMYDIEASSFLPYLILKTGDSKDTVRKGVHEILRRVCNVYPASKLFVYLMQGVASKNARQRAECLEEMGQLIASFGTNVCDPAAALKEVAKQISDRDNSVRNAALNCVVQAYFHEGEKVYKQVGHLSDKDMSLLEERIKRASRSRPVISRPAPTSRPQSAVFPSTTTVVEEAVVVHRHTRSGTVTRPLTRPRSIGLELSTDVDNMIREPQRTAQYRNVDVDDILSEPEINLPHRRRRADSRDVSQVLSQLAAQEVPLVMEALLQVEQMLDREEIASRADQLVTMLSLQFRLAHNKHMEDDHVARADVVQLYLRLCALLLKVFSKESSLGRRVGRDVLRDLLPHLLTVLLDGGLCSLRDGARVTHSVNRVTLHVILHAQPTAVMSALIKHLHDCVSTMGSSEKYLDLVLKCLWKMMKNMEMYVNELQLDAVLQDINLFLKAYPASYWEGRPSDTPLRTVKTILYKLSAHKGHELLKQAELVPGKEESHLVEQIQKMLKLHARKSQVNNRRNPTRQSVGSLWIPINTPGQHSWVPLRRR</sequence>
<dbReference type="FunFam" id="1.25.10.10:FF:000050">
    <property type="entry name" value="Cytoskeleton-associated protein 5 isoform X1"/>
    <property type="match status" value="1"/>
</dbReference>
<dbReference type="GO" id="GO:0051231">
    <property type="term" value="P:spindle elongation"/>
    <property type="evidence" value="ECO:0007669"/>
    <property type="project" value="UniProtKB-ARBA"/>
</dbReference>
<dbReference type="GO" id="GO:0051010">
    <property type="term" value="F:microtubule plus-end binding"/>
    <property type="evidence" value="ECO:0007669"/>
    <property type="project" value="InterPro"/>
</dbReference>
<dbReference type="SMART" id="SM01349">
    <property type="entry name" value="TOG"/>
    <property type="match status" value="5"/>
</dbReference>
<dbReference type="GO" id="GO:0051301">
    <property type="term" value="P:cell division"/>
    <property type="evidence" value="ECO:0007669"/>
    <property type="project" value="UniProtKB-KW"/>
</dbReference>
<comment type="similarity">
    <text evidence="13">Belongs to the TOG/XMAP215 family.</text>
</comment>
<evidence type="ECO:0000256" key="13">
    <source>
        <dbReference type="ARBA" id="ARBA00025722"/>
    </source>
</evidence>
<protein>
    <submittedName>
        <fullName evidence="17">Putative microtubule-associated protein</fullName>
    </submittedName>
</protein>
<dbReference type="GO" id="GO:0000776">
    <property type="term" value="C:kinetochore"/>
    <property type="evidence" value="ECO:0007669"/>
    <property type="project" value="UniProtKB-KW"/>
</dbReference>
<keyword evidence="7" id="KW-0677">Repeat</keyword>
<dbReference type="InterPro" id="IPR016024">
    <property type="entry name" value="ARM-type_fold"/>
</dbReference>
<keyword evidence="10" id="KW-0206">Cytoskeleton</keyword>
<evidence type="ECO:0000256" key="11">
    <source>
        <dbReference type="ARBA" id="ARBA00023306"/>
    </source>
</evidence>
<feature type="compositionally biased region" description="Basic and acidic residues" evidence="15">
    <location>
        <begin position="1061"/>
        <end position="1074"/>
    </location>
</feature>
<accession>A0A2R5LEJ4</accession>
<keyword evidence="5" id="KW-0963">Cytoplasm</keyword>
<dbReference type="InterPro" id="IPR045110">
    <property type="entry name" value="XMAP215"/>
</dbReference>
<dbReference type="GO" id="GO:0005874">
    <property type="term" value="C:microtubule"/>
    <property type="evidence" value="ECO:0007669"/>
    <property type="project" value="UniProtKB-ARBA"/>
</dbReference>
<evidence type="ECO:0000256" key="4">
    <source>
        <dbReference type="ARBA" id="ARBA00022454"/>
    </source>
</evidence>
<keyword evidence="6" id="KW-0132">Cell division</keyword>
<reference evidence="17" key="1">
    <citation type="submission" date="2018-03" db="EMBL/GenBank/DDBJ databases">
        <title>The relapsing fever spirochete Borrelia turicatae persists in the highly oxidative environment of its soft-bodied tick vector.</title>
        <authorList>
            <person name="Bourret T.J."/>
            <person name="Boyle W.K."/>
            <person name="Valenzuela J.G."/>
            <person name="Oliveira F."/>
            <person name="Lopez J.E."/>
        </authorList>
    </citation>
    <scope>NUCLEOTIDE SEQUENCE</scope>
    <source>
        <strain evidence="17">Kansas strain/isolate</strain>
        <tissue evidence="17">Salivary glands</tissue>
    </source>
</reference>
<evidence type="ECO:0000256" key="15">
    <source>
        <dbReference type="SAM" id="MobiDB-lite"/>
    </source>
</evidence>
<comment type="subcellular location">
    <subcellularLocation>
        <location evidence="2">Chromosome</location>
        <location evidence="2">Centromere</location>
        <location evidence="2">Kinetochore</location>
    </subcellularLocation>
    <subcellularLocation>
        <location evidence="1">Cytoplasm</location>
        <location evidence="1">Cytoskeleton</location>
        <location evidence="1">Microtubule organizing center</location>
        <location evidence="1">Centrosome</location>
    </subcellularLocation>
    <subcellularLocation>
        <location evidence="3">Cytoplasm</location>
        <location evidence="3">Cytoskeleton</location>
        <location evidence="3">Spindle pole</location>
    </subcellularLocation>
</comment>
<dbReference type="PANTHER" id="PTHR12609">
    <property type="entry name" value="MICROTUBULE ASSOCIATED PROTEIN XMAP215"/>
    <property type="match status" value="1"/>
</dbReference>
<keyword evidence="11" id="KW-0131">Cell cycle</keyword>
<proteinExistence type="inferred from homology"/>
<dbReference type="GO" id="GO:0000922">
    <property type="term" value="C:spindle pole"/>
    <property type="evidence" value="ECO:0007669"/>
    <property type="project" value="UniProtKB-SubCell"/>
</dbReference>
<dbReference type="InterPro" id="IPR011989">
    <property type="entry name" value="ARM-like"/>
</dbReference>
<dbReference type="InterPro" id="IPR048491">
    <property type="entry name" value="XMAP215_CLASP_TOG"/>
</dbReference>
<dbReference type="Pfam" id="PF21040">
    <property type="entry name" value="CEP104-like_TOG"/>
    <property type="match status" value="1"/>
</dbReference>
<feature type="compositionally biased region" description="Basic and acidic residues" evidence="15">
    <location>
        <begin position="493"/>
        <end position="534"/>
    </location>
</feature>
<dbReference type="InterPro" id="IPR034085">
    <property type="entry name" value="TOG"/>
</dbReference>
<evidence type="ECO:0000256" key="9">
    <source>
        <dbReference type="ARBA" id="ARBA00022838"/>
    </source>
</evidence>
<feature type="repeat" description="HEAT" evidence="14">
    <location>
        <begin position="979"/>
        <end position="1016"/>
    </location>
</feature>
<feature type="repeat" description="HEAT" evidence="14">
    <location>
        <begin position="433"/>
        <end position="471"/>
    </location>
</feature>
<dbReference type="SUPFAM" id="SSF48371">
    <property type="entry name" value="ARM repeat"/>
    <property type="match status" value="2"/>
</dbReference>
<name>A0A2R5LEJ4_9ACAR</name>
<dbReference type="GO" id="GO:0046785">
    <property type="term" value="P:microtubule polymerization"/>
    <property type="evidence" value="ECO:0007669"/>
    <property type="project" value="InterPro"/>
</dbReference>
<dbReference type="EMBL" id="GGLE01003796">
    <property type="protein sequence ID" value="MBY07922.1"/>
    <property type="molecule type" value="Transcribed_RNA"/>
</dbReference>
<feature type="compositionally biased region" description="Low complexity" evidence="15">
    <location>
        <begin position="1075"/>
        <end position="1092"/>
    </location>
</feature>
<dbReference type="FunFam" id="1.25.10.10:FF:000068">
    <property type="entry name" value="cytoskeleton-associated protein 5 isoform X1"/>
    <property type="match status" value="1"/>
</dbReference>
<evidence type="ECO:0000256" key="12">
    <source>
        <dbReference type="ARBA" id="ARBA00023328"/>
    </source>
</evidence>
<dbReference type="FunFam" id="1.25.10.10:FF:000052">
    <property type="entry name" value="Cytoskeleton associated protein 5"/>
    <property type="match status" value="1"/>
</dbReference>
<evidence type="ECO:0000256" key="10">
    <source>
        <dbReference type="ARBA" id="ARBA00023212"/>
    </source>
</evidence>
<feature type="region of interest" description="Disordered" evidence="15">
    <location>
        <begin position="493"/>
        <end position="566"/>
    </location>
</feature>
<feature type="domain" description="TOG" evidence="16">
    <location>
        <begin position="567"/>
        <end position="790"/>
    </location>
</feature>
<feature type="region of interest" description="Disordered" evidence="15">
    <location>
        <begin position="786"/>
        <end position="811"/>
    </location>
</feature>
<dbReference type="FunFam" id="1.25.10.10:FF:000063">
    <property type="entry name" value="Putative cytoskeleton-associated protein 5"/>
    <property type="match status" value="1"/>
</dbReference>
<keyword evidence="12" id="KW-0137">Centromere</keyword>
<dbReference type="InterPro" id="IPR021133">
    <property type="entry name" value="HEAT_type_2"/>
</dbReference>
<keyword evidence="9" id="KW-0995">Kinetochore</keyword>
<evidence type="ECO:0000259" key="16">
    <source>
        <dbReference type="SMART" id="SM01349"/>
    </source>
</evidence>
<dbReference type="GO" id="GO:0030951">
    <property type="term" value="P:establishment or maintenance of microtubule cytoskeleton polarity"/>
    <property type="evidence" value="ECO:0007669"/>
    <property type="project" value="InterPro"/>
</dbReference>
<evidence type="ECO:0000256" key="6">
    <source>
        <dbReference type="ARBA" id="ARBA00022618"/>
    </source>
</evidence>
<evidence type="ECO:0000256" key="5">
    <source>
        <dbReference type="ARBA" id="ARBA00022490"/>
    </source>
</evidence>
<feature type="domain" description="TOG" evidence="16">
    <location>
        <begin position="1136"/>
        <end position="1373"/>
    </location>
</feature>
<feature type="compositionally biased region" description="Low complexity" evidence="15">
    <location>
        <begin position="535"/>
        <end position="545"/>
    </location>
</feature>
<feature type="domain" description="TOG" evidence="16">
    <location>
        <begin position="262"/>
        <end position="496"/>
    </location>
</feature>
<evidence type="ECO:0000256" key="2">
    <source>
        <dbReference type="ARBA" id="ARBA00004629"/>
    </source>
</evidence>
<keyword evidence="4" id="KW-0158">Chromosome</keyword>
<feature type="compositionally biased region" description="Basic and acidic residues" evidence="15">
    <location>
        <begin position="552"/>
        <end position="561"/>
    </location>
</feature>
<evidence type="ECO:0000313" key="17">
    <source>
        <dbReference type="EMBL" id="MBY07922.1"/>
    </source>
</evidence>
<dbReference type="GO" id="GO:0005813">
    <property type="term" value="C:centrosome"/>
    <property type="evidence" value="ECO:0007669"/>
    <property type="project" value="UniProtKB-SubCell"/>
</dbReference>